<gene>
    <name evidence="12" type="ORF">RND71_043940</name>
</gene>
<comment type="caution">
    <text evidence="8">Lacks conserved residue(s) required for the propagation of feature annotation.</text>
</comment>
<comment type="similarity">
    <text evidence="2 9">Belongs to the TGF-beta family.</text>
</comment>
<evidence type="ECO:0000256" key="9">
    <source>
        <dbReference type="RuleBase" id="RU000354"/>
    </source>
</evidence>
<comment type="subcellular location">
    <subcellularLocation>
        <location evidence="1">Secreted</location>
    </subcellularLocation>
</comment>
<keyword evidence="6" id="KW-1015">Disulfide bond</keyword>
<evidence type="ECO:0000256" key="6">
    <source>
        <dbReference type="ARBA" id="ARBA00023157"/>
    </source>
</evidence>
<dbReference type="FunFam" id="2.10.90.10:FF:000001">
    <property type="entry name" value="Bone morphogenetic protein 4"/>
    <property type="match status" value="1"/>
</dbReference>
<proteinExistence type="inferred from homology"/>
<dbReference type="Pfam" id="PF18141">
    <property type="entry name" value="UPF1_1B_dom"/>
    <property type="match status" value="1"/>
</dbReference>
<dbReference type="InterPro" id="IPR017948">
    <property type="entry name" value="TGFb_CS"/>
</dbReference>
<dbReference type="InterPro" id="IPR015615">
    <property type="entry name" value="TGF-beta-rel"/>
</dbReference>
<organism evidence="12 13">
    <name type="scientific">Anisodus tanguticus</name>
    <dbReference type="NCBI Taxonomy" id="243964"/>
    <lineage>
        <taxon>Eukaryota</taxon>
        <taxon>Viridiplantae</taxon>
        <taxon>Streptophyta</taxon>
        <taxon>Embryophyta</taxon>
        <taxon>Tracheophyta</taxon>
        <taxon>Spermatophyta</taxon>
        <taxon>Magnoliopsida</taxon>
        <taxon>eudicotyledons</taxon>
        <taxon>Gunneridae</taxon>
        <taxon>Pentapetalae</taxon>
        <taxon>asterids</taxon>
        <taxon>lamiids</taxon>
        <taxon>Solanales</taxon>
        <taxon>Solanaceae</taxon>
        <taxon>Solanoideae</taxon>
        <taxon>Hyoscyameae</taxon>
        <taxon>Anisodus</taxon>
    </lineage>
</organism>
<evidence type="ECO:0008006" key="14">
    <source>
        <dbReference type="Google" id="ProtNLM"/>
    </source>
</evidence>
<evidence type="ECO:0000256" key="3">
    <source>
        <dbReference type="ARBA" id="ARBA00022525"/>
    </source>
</evidence>
<dbReference type="Pfam" id="PF00019">
    <property type="entry name" value="TGF_beta"/>
    <property type="match status" value="1"/>
</dbReference>
<evidence type="ECO:0000313" key="13">
    <source>
        <dbReference type="Proteomes" id="UP001291623"/>
    </source>
</evidence>
<reference evidence="12" key="1">
    <citation type="submission" date="2023-12" db="EMBL/GenBank/DDBJ databases">
        <title>Genome assembly of Anisodus tanguticus.</title>
        <authorList>
            <person name="Wang Y.-J."/>
        </authorList>
    </citation>
    <scope>NUCLEOTIDE SEQUENCE</scope>
    <source>
        <strain evidence="12">KB-2021</strain>
        <tissue evidence="12">Leaf</tissue>
    </source>
</reference>
<dbReference type="InterPro" id="IPR018999">
    <property type="entry name" value="UPF1_CH/ZBD"/>
</dbReference>
<dbReference type="GO" id="GO:0005615">
    <property type="term" value="C:extracellular space"/>
    <property type="evidence" value="ECO:0007669"/>
    <property type="project" value="TreeGrafter"/>
</dbReference>
<comment type="caution">
    <text evidence="12">The sequence shown here is derived from an EMBL/GenBank/DDBJ whole genome shotgun (WGS) entry which is preliminary data.</text>
</comment>
<dbReference type="PROSITE" id="PS51362">
    <property type="entry name" value="TGF_BETA_2"/>
    <property type="match status" value="1"/>
</dbReference>
<dbReference type="GO" id="GO:0008270">
    <property type="term" value="F:zinc ion binding"/>
    <property type="evidence" value="ECO:0007669"/>
    <property type="project" value="UniProtKB-UniRule"/>
</dbReference>
<sequence>MNGFDKICGKISKTTTNSLNNLAHRSVNCDKISQTLSQYINGFIPAKADSVVVLLCRQPCASQNSLKHMNWQPDQWQSLIKERQFLNWLVKNPKESDQIKSRQVTSQQITTLEELWKKDANASFMDLQKPGIDEEPEPVSLRYENGLAYQSIFGPLIKMEADYDKKLKESQTQENIKVRWDIGLNKKIIAYFNIIKSDSYIRLMHGDELRLTYVGDSFKKCKFQDLEYDIEHLDLMNKTKRHILSNGKPAAKNVFESFGSKNDENKDCSRYSMYVDFKEIGWEDWILAPRGYDAFFCYGDCSLSFVRNTNTTNHATIQSLSNGIQPDNIPPPCCVPTGFTSITMIYKDRNTSVLKIYEDMIVTNCGCR</sequence>
<evidence type="ECO:0000256" key="7">
    <source>
        <dbReference type="ARBA" id="ARBA00023180"/>
    </source>
</evidence>
<dbReference type="PROSITE" id="PS51997">
    <property type="entry name" value="UPF1_CH_RICH"/>
    <property type="match status" value="1"/>
</dbReference>
<dbReference type="CDD" id="cd21400">
    <property type="entry name" value="ZBD_UPF1-like"/>
    <property type="match status" value="1"/>
</dbReference>
<dbReference type="GO" id="GO:0005125">
    <property type="term" value="F:cytokine activity"/>
    <property type="evidence" value="ECO:0007669"/>
    <property type="project" value="TreeGrafter"/>
</dbReference>
<feature type="domain" description="TGF-beta family profile" evidence="10">
    <location>
        <begin position="246"/>
        <end position="368"/>
    </location>
</feature>
<keyword evidence="13" id="KW-1185">Reference proteome</keyword>
<keyword evidence="5 9" id="KW-0339">Growth factor</keyword>
<evidence type="ECO:0000256" key="5">
    <source>
        <dbReference type="ARBA" id="ARBA00023030"/>
    </source>
</evidence>
<dbReference type="GO" id="GO:0003723">
    <property type="term" value="F:RNA binding"/>
    <property type="evidence" value="ECO:0007669"/>
    <property type="project" value="InterPro"/>
</dbReference>
<keyword evidence="3" id="KW-0964">Secreted</keyword>
<dbReference type="SMART" id="SM00204">
    <property type="entry name" value="TGFB"/>
    <property type="match status" value="1"/>
</dbReference>
<dbReference type="SUPFAM" id="SSF57501">
    <property type="entry name" value="Cystine-knot cytokines"/>
    <property type="match status" value="1"/>
</dbReference>
<dbReference type="GO" id="GO:0005524">
    <property type="term" value="F:ATP binding"/>
    <property type="evidence" value="ECO:0007669"/>
    <property type="project" value="InterPro"/>
</dbReference>
<evidence type="ECO:0000259" key="10">
    <source>
        <dbReference type="PROSITE" id="PS51362"/>
    </source>
</evidence>
<evidence type="ECO:0000256" key="2">
    <source>
        <dbReference type="ARBA" id="ARBA00006656"/>
    </source>
</evidence>
<dbReference type="EMBL" id="JAVYJV010000087">
    <property type="protein sequence ID" value="KAK4336819.1"/>
    <property type="molecule type" value="Genomic_DNA"/>
</dbReference>
<dbReference type="PROSITE" id="PS00250">
    <property type="entry name" value="TGF_BETA_1"/>
    <property type="match status" value="1"/>
</dbReference>
<dbReference type="Gene3D" id="2.10.90.10">
    <property type="entry name" value="Cystine-knot cytokines"/>
    <property type="match status" value="1"/>
</dbReference>
<keyword evidence="7" id="KW-0325">Glycoprotein</keyword>
<protein>
    <recommendedName>
        <fullName evidence="14">TGF-beta family profile domain-containing protein</fullName>
    </recommendedName>
</protein>
<keyword evidence="4" id="KW-0732">Signal</keyword>
<dbReference type="GO" id="GO:0005737">
    <property type="term" value="C:cytoplasm"/>
    <property type="evidence" value="ECO:0007669"/>
    <property type="project" value="InterPro"/>
</dbReference>
<dbReference type="InterPro" id="IPR040812">
    <property type="entry name" value="UPF1_1B_dom"/>
</dbReference>
<dbReference type="Pfam" id="PF09416">
    <property type="entry name" value="UPF1_Zn_bind"/>
    <property type="match status" value="1"/>
</dbReference>
<dbReference type="Proteomes" id="UP001291623">
    <property type="component" value="Unassembled WGS sequence"/>
</dbReference>
<keyword evidence="8" id="KW-0862">Zinc</keyword>
<evidence type="ECO:0000259" key="11">
    <source>
        <dbReference type="PROSITE" id="PS51997"/>
    </source>
</evidence>
<dbReference type="GO" id="GO:0008083">
    <property type="term" value="F:growth factor activity"/>
    <property type="evidence" value="ECO:0007669"/>
    <property type="project" value="UniProtKB-KW"/>
</dbReference>
<evidence type="ECO:0000256" key="1">
    <source>
        <dbReference type="ARBA" id="ARBA00004613"/>
    </source>
</evidence>
<feature type="region of interest" description="C4" evidence="8">
    <location>
        <begin position="30"/>
        <end position="60"/>
    </location>
</feature>
<dbReference type="CDD" id="cd13761">
    <property type="entry name" value="TGF_beta_BMP5_like"/>
    <property type="match status" value="1"/>
</dbReference>
<dbReference type="PANTHER" id="PTHR11848">
    <property type="entry name" value="TGF-BETA FAMILY"/>
    <property type="match status" value="1"/>
</dbReference>
<dbReference type="AlphaFoldDB" id="A0AAE1UTQ5"/>
<accession>A0AAE1UTQ5</accession>
<evidence type="ECO:0000313" key="12">
    <source>
        <dbReference type="EMBL" id="KAK4336819.1"/>
    </source>
</evidence>
<name>A0AAE1UTQ5_9SOLA</name>
<evidence type="ECO:0000256" key="8">
    <source>
        <dbReference type="PROSITE-ProRule" id="PRU01341"/>
    </source>
</evidence>
<dbReference type="InterPro" id="IPR001839">
    <property type="entry name" value="TGF-b_C"/>
</dbReference>
<dbReference type="Gene3D" id="2.40.30.230">
    <property type="match status" value="1"/>
</dbReference>
<dbReference type="GO" id="GO:0003724">
    <property type="term" value="F:RNA helicase activity"/>
    <property type="evidence" value="ECO:0007669"/>
    <property type="project" value="InterPro"/>
</dbReference>
<keyword evidence="8" id="KW-0863">Zinc-finger</keyword>
<dbReference type="GO" id="GO:0000184">
    <property type="term" value="P:nuclear-transcribed mRNA catabolic process, nonsense-mediated decay"/>
    <property type="evidence" value="ECO:0007669"/>
    <property type="project" value="InterPro"/>
</dbReference>
<keyword evidence="8" id="KW-0479">Metal-binding</keyword>
<feature type="domain" description="Upf1" evidence="11">
    <location>
        <begin position="1"/>
        <end position="119"/>
    </location>
</feature>
<evidence type="ECO:0000256" key="4">
    <source>
        <dbReference type="ARBA" id="ARBA00022729"/>
    </source>
</evidence>
<dbReference type="InterPro" id="IPR029034">
    <property type="entry name" value="Cystine-knot_cytokine"/>
</dbReference>
<dbReference type="CDD" id="cd21407">
    <property type="entry name" value="1B_UPF1-like"/>
    <property type="match status" value="1"/>
</dbReference>